<reference evidence="3" key="1">
    <citation type="submission" date="2021-03" db="EMBL/GenBank/DDBJ databases">
        <title>Draft genome sequence of rust myrtle Austropuccinia psidii MF-1, a brazilian biotype.</title>
        <authorList>
            <person name="Quecine M.C."/>
            <person name="Pachon D.M.R."/>
            <person name="Bonatelli M.L."/>
            <person name="Correr F.H."/>
            <person name="Franceschini L.M."/>
            <person name="Leite T.F."/>
            <person name="Margarido G.R.A."/>
            <person name="Almeida C.A."/>
            <person name="Ferrarezi J.A."/>
            <person name="Labate C.A."/>
        </authorList>
    </citation>
    <scope>NUCLEOTIDE SEQUENCE</scope>
    <source>
        <strain evidence="3">MF-1</strain>
    </source>
</reference>
<accession>A0A9Q3GTY6</accession>
<sequence length="416" mass="47933">MVKDHVSATPEISPVDNIKCSNQKAIDNTSEATQSNTKNQSRNIIEGSRRKSNIPDRVLLMDLVAYSKAMRDPMESKNWEEAMNLEFDSLTSHSTGELVPYPKNGKVIGRMWRLTKKRNKYGEVYRYKARWVVLGNHQEHLLHYFDTWASLGRNESFKVMVSLVANSNYITYQFDIKTTFLHGDMDTTVYMKQCGMTKAKSDYSLYLNHEKSLILHMHVDDDFLIGKEDSTIKEFLLVLSKDFSLKYKVKPTQHLGYKLEWYHDGSVGLSQLDFIKNLIHDNDMDESGSVKPPCNSNLMTEIEDKGEVVAITPYQQAIGSLNYLAQHTRPDIMFTVNQLSRYSTKPTTKHWKAVEHLLRYLKGTMLFVLVSSKAKDKNESMLAGWADADYANDKINLKSISVYVITFFWKPYLLVE</sequence>
<dbReference type="Proteomes" id="UP000765509">
    <property type="component" value="Unassembled WGS sequence"/>
</dbReference>
<organism evidence="3 4">
    <name type="scientific">Austropuccinia psidii MF-1</name>
    <dbReference type="NCBI Taxonomy" id="1389203"/>
    <lineage>
        <taxon>Eukaryota</taxon>
        <taxon>Fungi</taxon>
        <taxon>Dikarya</taxon>
        <taxon>Basidiomycota</taxon>
        <taxon>Pucciniomycotina</taxon>
        <taxon>Pucciniomycetes</taxon>
        <taxon>Pucciniales</taxon>
        <taxon>Sphaerophragmiaceae</taxon>
        <taxon>Austropuccinia</taxon>
    </lineage>
</organism>
<dbReference type="AlphaFoldDB" id="A0A9Q3GTY6"/>
<dbReference type="Pfam" id="PF07727">
    <property type="entry name" value="RVT_2"/>
    <property type="match status" value="1"/>
</dbReference>
<feature type="compositionally biased region" description="Polar residues" evidence="1">
    <location>
        <begin position="28"/>
        <end position="43"/>
    </location>
</feature>
<protein>
    <recommendedName>
        <fullName evidence="2">Reverse transcriptase Ty1/copia-type domain-containing protein</fullName>
    </recommendedName>
</protein>
<evidence type="ECO:0000313" key="3">
    <source>
        <dbReference type="EMBL" id="MBW0478630.1"/>
    </source>
</evidence>
<evidence type="ECO:0000259" key="2">
    <source>
        <dbReference type="Pfam" id="PF07727"/>
    </source>
</evidence>
<keyword evidence="4" id="KW-1185">Reference proteome</keyword>
<feature type="region of interest" description="Disordered" evidence="1">
    <location>
        <begin position="28"/>
        <end position="48"/>
    </location>
</feature>
<gene>
    <name evidence="3" type="ORF">O181_018345</name>
</gene>
<dbReference type="PANTHER" id="PTHR11439">
    <property type="entry name" value="GAG-POL-RELATED RETROTRANSPOSON"/>
    <property type="match status" value="1"/>
</dbReference>
<evidence type="ECO:0000256" key="1">
    <source>
        <dbReference type="SAM" id="MobiDB-lite"/>
    </source>
</evidence>
<comment type="caution">
    <text evidence="3">The sequence shown here is derived from an EMBL/GenBank/DDBJ whole genome shotgun (WGS) entry which is preliminary data.</text>
</comment>
<dbReference type="EMBL" id="AVOT02005255">
    <property type="protein sequence ID" value="MBW0478630.1"/>
    <property type="molecule type" value="Genomic_DNA"/>
</dbReference>
<dbReference type="InterPro" id="IPR013103">
    <property type="entry name" value="RVT_2"/>
</dbReference>
<proteinExistence type="predicted"/>
<evidence type="ECO:0000313" key="4">
    <source>
        <dbReference type="Proteomes" id="UP000765509"/>
    </source>
</evidence>
<feature type="domain" description="Reverse transcriptase Ty1/copia-type" evidence="2">
    <location>
        <begin position="97"/>
        <end position="194"/>
    </location>
</feature>
<dbReference type="OrthoDB" id="2506833at2759"/>
<name>A0A9Q3GTY6_9BASI</name>